<dbReference type="CDD" id="cd11070">
    <property type="entry name" value="CYP56-like"/>
    <property type="match status" value="1"/>
</dbReference>
<dbReference type="EMBL" id="KV454542">
    <property type="protein sequence ID" value="ODV66558.1"/>
    <property type="molecule type" value="Genomic_DNA"/>
</dbReference>
<dbReference type="GO" id="GO:0004497">
    <property type="term" value="F:monooxygenase activity"/>
    <property type="evidence" value="ECO:0007669"/>
    <property type="project" value="UniProtKB-KW"/>
</dbReference>
<dbReference type="STRING" id="984485.A0A1E4RH23"/>
<dbReference type="GO" id="GO:0020037">
    <property type="term" value="F:heme binding"/>
    <property type="evidence" value="ECO:0007669"/>
    <property type="project" value="InterPro"/>
</dbReference>
<comment type="similarity">
    <text evidence="2">Belongs to the cytochrome P450 family.</text>
</comment>
<evidence type="ECO:0000256" key="6">
    <source>
        <dbReference type="SAM" id="Phobius"/>
    </source>
</evidence>
<feature type="binding site" description="axial binding residue" evidence="5">
    <location>
        <position position="433"/>
    </location>
    <ligand>
        <name>heme</name>
        <dbReference type="ChEBI" id="CHEBI:30413"/>
    </ligand>
    <ligandPart>
        <name>Fe</name>
        <dbReference type="ChEBI" id="CHEBI:18248"/>
    </ligandPart>
</feature>
<evidence type="ECO:0000256" key="1">
    <source>
        <dbReference type="ARBA" id="ARBA00001971"/>
    </source>
</evidence>
<dbReference type="PRINTS" id="PR00465">
    <property type="entry name" value="EP450IV"/>
</dbReference>
<proteinExistence type="inferred from homology"/>
<evidence type="ECO:0000256" key="4">
    <source>
        <dbReference type="ARBA" id="ARBA00023004"/>
    </source>
</evidence>
<keyword evidence="7" id="KW-0503">Monooxygenase</keyword>
<organism evidence="7 8">
    <name type="scientific">Hyphopichia burtonii NRRL Y-1933</name>
    <dbReference type="NCBI Taxonomy" id="984485"/>
    <lineage>
        <taxon>Eukaryota</taxon>
        <taxon>Fungi</taxon>
        <taxon>Dikarya</taxon>
        <taxon>Ascomycota</taxon>
        <taxon>Saccharomycotina</taxon>
        <taxon>Pichiomycetes</taxon>
        <taxon>Debaryomycetaceae</taxon>
        <taxon>Hyphopichia</taxon>
    </lineage>
</organism>
<accession>A0A1E4RH23</accession>
<dbReference type="GO" id="GO:0005506">
    <property type="term" value="F:iron ion binding"/>
    <property type="evidence" value="ECO:0007669"/>
    <property type="project" value="InterPro"/>
</dbReference>
<keyword evidence="6" id="KW-0812">Transmembrane</keyword>
<evidence type="ECO:0000256" key="2">
    <source>
        <dbReference type="ARBA" id="ARBA00010617"/>
    </source>
</evidence>
<dbReference type="PANTHER" id="PTHR24305">
    <property type="entry name" value="CYTOCHROME P450"/>
    <property type="match status" value="1"/>
</dbReference>
<reference evidence="8" key="1">
    <citation type="submission" date="2016-05" db="EMBL/GenBank/DDBJ databases">
        <title>Comparative genomics of biotechnologically important yeasts.</title>
        <authorList>
            <consortium name="DOE Joint Genome Institute"/>
            <person name="Riley R."/>
            <person name="Haridas S."/>
            <person name="Wolfe K.H."/>
            <person name="Lopes M.R."/>
            <person name="Hittinger C.T."/>
            <person name="Goker M."/>
            <person name="Salamov A."/>
            <person name="Wisecaver J."/>
            <person name="Long T.M."/>
            <person name="Aerts A.L."/>
            <person name="Barry K."/>
            <person name="Choi C."/>
            <person name="Clum A."/>
            <person name="Coughlan A.Y."/>
            <person name="Deshpande S."/>
            <person name="Douglass A.P."/>
            <person name="Hanson S.J."/>
            <person name="Klenk H.-P."/>
            <person name="Labutti K."/>
            <person name="Lapidus A."/>
            <person name="Lindquist E."/>
            <person name="Lipzen A."/>
            <person name="Meier-Kolthoff J.P."/>
            <person name="Ohm R.A."/>
            <person name="Otillar R.P."/>
            <person name="Pangilinan J."/>
            <person name="Peng Y."/>
            <person name="Rokas A."/>
            <person name="Rosa C.A."/>
            <person name="Scheuner C."/>
            <person name="Sibirny A.A."/>
            <person name="Slot J.C."/>
            <person name="Stielow J.B."/>
            <person name="Sun H."/>
            <person name="Kurtzman C.P."/>
            <person name="Blackwell M."/>
            <person name="Grigoriev I.V."/>
            <person name="Jeffries T.W."/>
        </authorList>
    </citation>
    <scope>NUCLEOTIDE SEQUENCE [LARGE SCALE GENOMIC DNA]</scope>
    <source>
        <strain evidence="8">NRRL Y-1933</strain>
    </source>
</reference>
<keyword evidence="6" id="KW-1133">Transmembrane helix</keyword>
<sequence length="486" mass="55732">MLLFEIILVLLFATIGYFVLTTVFPPLNFPRSIPTVPFYVSLLPVLTSVDQEEIYNKYLREKLEKYGAVKLYFASRWNILVTRPEYLQTIFKNEELFAKSGNQKKTPYSVLADYTGDNVISSHGKEWKLYRSIMTQSIQFPQLEPVLKNTEKFTESIRKEVGNKDKALNVSDKIQRFCLENICECVLGIKPDAIASEAGELHERIKFVKKQIFNPIYLNFPILDRLPIPSRLDARKEVHAFRKYFCELVKRNKNEDSHTFAGHKLQRAFETGEITAKQFTDNVIITMVAGHENPQLLLTSLLYVIAKYPVYQTKLREEVQSLGDKSHWSAFQDLPILNSIMYETLRLYPPLGQIINRCTTSRTTMGDSINIPRGTYVGYNNFGTGRDILVWGPDANEFKPGRWGITLEDIQSNFSQAKRTSKLPAFHGRSRACIGEKFALLETKIALAKIVDCFEVSLDKSWKEQLTPAGPICPLLLSLKFKSLRE</sequence>
<name>A0A1E4RH23_9ASCO</name>
<keyword evidence="7" id="KW-0560">Oxidoreductase</keyword>
<dbReference type="GeneID" id="30996038"/>
<keyword evidence="4 5" id="KW-0408">Iron</keyword>
<dbReference type="InterPro" id="IPR002403">
    <property type="entry name" value="Cyt_P450_E_grp-IV"/>
</dbReference>
<dbReference type="OrthoDB" id="1470350at2759"/>
<evidence type="ECO:0000313" key="8">
    <source>
        <dbReference type="Proteomes" id="UP000095085"/>
    </source>
</evidence>
<comment type="cofactor">
    <cofactor evidence="1 5">
        <name>heme</name>
        <dbReference type="ChEBI" id="CHEBI:30413"/>
    </cofactor>
</comment>
<keyword evidence="5" id="KW-0349">Heme</keyword>
<dbReference type="GO" id="GO:0030476">
    <property type="term" value="P:ascospore wall assembly"/>
    <property type="evidence" value="ECO:0007669"/>
    <property type="project" value="EnsemblFungi"/>
</dbReference>
<dbReference type="Gene3D" id="1.10.630.10">
    <property type="entry name" value="Cytochrome P450"/>
    <property type="match status" value="1"/>
</dbReference>
<dbReference type="InterPro" id="IPR036396">
    <property type="entry name" value="Cyt_P450_sf"/>
</dbReference>
<feature type="transmembrane region" description="Helical" evidence="6">
    <location>
        <begin position="6"/>
        <end position="24"/>
    </location>
</feature>
<keyword evidence="8" id="KW-1185">Reference proteome</keyword>
<evidence type="ECO:0000256" key="3">
    <source>
        <dbReference type="ARBA" id="ARBA00022723"/>
    </source>
</evidence>
<dbReference type="InterPro" id="IPR050121">
    <property type="entry name" value="Cytochrome_P450_monoxygenase"/>
</dbReference>
<evidence type="ECO:0000313" key="7">
    <source>
        <dbReference type="EMBL" id="ODV66558.1"/>
    </source>
</evidence>
<dbReference type="GO" id="GO:0003959">
    <property type="term" value="F:NADPH dehydrogenase activity"/>
    <property type="evidence" value="ECO:0007669"/>
    <property type="project" value="EnsemblFungi"/>
</dbReference>
<evidence type="ECO:0000256" key="5">
    <source>
        <dbReference type="PIRSR" id="PIRSR602403-1"/>
    </source>
</evidence>
<dbReference type="GO" id="GO:0016705">
    <property type="term" value="F:oxidoreductase activity, acting on paired donors, with incorporation or reduction of molecular oxygen"/>
    <property type="evidence" value="ECO:0007669"/>
    <property type="project" value="InterPro"/>
</dbReference>
<dbReference type="SUPFAM" id="SSF48264">
    <property type="entry name" value="Cytochrome P450"/>
    <property type="match status" value="1"/>
</dbReference>
<dbReference type="RefSeq" id="XP_020075625.1">
    <property type="nucleotide sequence ID" value="XM_020221489.1"/>
</dbReference>
<dbReference type="AlphaFoldDB" id="A0A1E4RH23"/>
<dbReference type="InterPro" id="IPR001128">
    <property type="entry name" value="Cyt_P450"/>
</dbReference>
<keyword evidence="6" id="KW-0472">Membrane</keyword>
<dbReference type="Proteomes" id="UP000095085">
    <property type="component" value="Unassembled WGS sequence"/>
</dbReference>
<dbReference type="FunFam" id="1.10.630.10:FF:000106">
    <property type="entry name" value="Cytochrome P450-DIT2"/>
    <property type="match status" value="1"/>
</dbReference>
<dbReference type="GO" id="GO:0005783">
    <property type="term" value="C:endoplasmic reticulum"/>
    <property type="evidence" value="ECO:0007669"/>
    <property type="project" value="EnsemblFungi"/>
</dbReference>
<protein>
    <submittedName>
        <fullName evidence="7">Dityrosine monooxygenase</fullName>
    </submittedName>
</protein>
<keyword evidence="3 5" id="KW-0479">Metal-binding</keyword>
<dbReference type="Pfam" id="PF00067">
    <property type="entry name" value="p450"/>
    <property type="match status" value="1"/>
</dbReference>
<dbReference type="PANTHER" id="PTHR24305:SF223">
    <property type="entry name" value="CYTOCHROME P450-DIT2"/>
    <property type="match status" value="1"/>
</dbReference>
<gene>
    <name evidence="7" type="ORF">HYPBUDRAFT_153341</name>
</gene>